<sequence>MIKTAKTPPHDVDEVKQKTIFDFINDLMEEKEVIGRYFNGEVSEKELHDRGIKFVRAL</sequence>
<protein>
    <submittedName>
        <fullName evidence="1">Uncharacterized protein</fullName>
    </submittedName>
</protein>
<dbReference type="EMBL" id="CP098805">
    <property type="protein sequence ID" value="UTM21731.1"/>
    <property type="molecule type" value="Genomic_DNA"/>
</dbReference>
<dbReference type="RefSeq" id="WP_235163761.1">
    <property type="nucleotide sequence ID" value="NZ_CP098805.1"/>
</dbReference>
<evidence type="ECO:0000313" key="2">
    <source>
        <dbReference type="Proteomes" id="UP001055420"/>
    </source>
</evidence>
<organism evidence="1 2">
    <name type="scientific">Dyadobacter chenhuakuii</name>
    <dbReference type="NCBI Taxonomy" id="2909339"/>
    <lineage>
        <taxon>Bacteria</taxon>
        <taxon>Pseudomonadati</taxon>
        <taxon>Bacteroidota</taxon>
        <taxon>Cytophagia</taxon>
        <taxon>Cytophagales</taxon>
        <taxon>Spirosomataceae</taxon>
        <taxon>Dyadobacter</taxon>
    </lineage>
</organism>
<evidence type="ECO:0000313" key="1">
    <source>
        <dbReference type="EMBL" id="UTM21731.1"/>
    </source>
</evidence>
<accession>A0ABY5E8T6</accession>
<reference evidence="1" key="1">
    <citation type="submission" date="2022-06" db="EMBL/GenBank/DDBJ databases">
        <title>Novel species in genus Dyadobacter.</title>
        <authorList>
            <person name="Ma C."/>
        </authorList>
    </citation>
    <scope>NUCLEOTIDE SEQUENCE</scope>
    <source>
        <strain evidence="1">CY22</strain>
    </source>
</reference>
<name>A0ABY5E8T6_9BACT</name>
<proteinExistence type="predicted"/>
<gene>
    <name evidence="1" type="ORF">NFI80_25145</name>
</gene>
<dbReference type="Proteomes" id="UP001055420">
    <property type="component" value="Chromosome"/>
</dbReference>
<keyword evidence="2" id="KW-1185">Reference proteome</keyword>